<dbReference type="EMBL" id="JACJHZ010000025">
    <property type="protein sequence ID" value="MBA9022626.1"/>
    <property type="molecule type" value="Genomic_DNA"/>
</dbReference>
<proteinExistence type="predicted"/>
<protein>
    <submittedName>
        <fullName evidence="1">Uncharacterized protein</fullName>
    </submittedName>
</protein>
<keyword evidence="2" id="KW-1185">Reference proteome</keyword>
<evidence type="ECO:0000313" key="2">
    <source>
        <dbReference type="Proteomes" id="UP000587524"/>
    </source>
</evidence>
<reference evidence="1 2" key="1">
    <citation type="submission" date="2020-08" db="EMBL/GenBank/DDBJ databases">
        <title>Genomic Encyclopedia of Type Strains, Phase IV (KMG-IV): sequencing the most valuable type-strain genomes for metagenomic binning, comparative biology and taxonomic classification.</title>
        <authorList>
            <person name="Goeker M."/>
        </authorList>
    </citation>
    <scope>NUCLEOTIDE SEQUENCE [LARGE SCALE GENOMIC DNA]</scope>
    <source>
        <strain evidence="1 2">DSM 17455</strain>
    </source>
</reference>
<accession>A0ABR6CD05</accession>
<evidence type="ECO:0000313" key="1">
    <source>
        <dbReference type="EMBL" id="MBA9022626.1"/>
    </source>
</evidence>
<dbReference type="Proteomes" id="UP000587524">
    <property type="component" value="Unassembled WGS sequence"/>
</dbReference>
<name>A0ABR6CD05_9HYPH</name>
<comment type="caution">
    <text evidence="1">The sequence shown here is derived from an EMBL/GenBank/DDBJ whole genome shotgun (WGS) entry which is preliminary data.</text>
</comment>
<organism evidence="1 2">
    <name type="scientific">Aminobacter ciceronei</name>
    <dbReference type="NCBI Taxonomy" id="150723"/>
    <lineage>
        <taxon>Bacteria</taxon>
        <taxon>Pseudomonadati</taxon>
        <taxon>Pseudomonadota</taxon>
        <taxon>Alphaproteobacteria</taxon>
        <taxon>Hyphomicrobiales</taxon>
        <taxon>Phyllobacteriaceae</taxon>
        <taxon>Aminobacter</taxon>
    </lineage>
</organism>
<sequence length="34" mass="3844">MPRRRKVAGLSRFGETPLNRIDEILFCLDALVGV</sequence>
<gene>
    <name evidence="1" type="ORF">HNQ97_004642</name>
</gene>